<evidence type="ECO:0000313" key="2">
    <source>
        <dbReference type="Proteomes" id="UP000308652"/>
    </source>
</evidence>
<protein>
    <submittedName>
        <fullName evidence="1">Uncharacterized protein</fullName>
    </submittedName>
</protein>
<dbReference type="AlphaFoldDB" id="A0A5C3MDP2"/>
<dbReference type="STRING" id="68775.A0A5C3MDP2"/>
<organism evidence="1 2">
    <name type="scientific">Crucibulum laeve</name>
    <dbReference type="NCBI Taxonomy" id="68775"/>
    <lineage>
        <taxon>Eukaryota</taxon>
        <taxon>Fungi</taxon>
        <taxon>Dikarya</taxon>
        <taxon>Basidiomycota</taxon>
        <taxon>Agaricomycotina</taxon>
        <taxon>Agaricomycetes</taxon>
        <taxon>Agaricomycetidae</taxon>
        <taxon>Agaricales</taxon>
        <taxon>Agaricineae</taxon>
        <taxon>Nidulariaceae</taxon>
        <taxon>Crucibulum</taxon>
    </lineage>
</organism>
<accession>A0A5C3MDP2</accession>
<dbReference type="EMBL" id="ML213591">
    <property type="protein sequence ID" value="TFK43514.1"/>
    <property type="molecule type" value="Genomic_DNA"/>
</dbReference>
<reference evidence="1 2" key="1">
    <citation type="journal article" date="2019" name="Nat. Ecol. Evol.">
        <title>Megaphylogeny resolves global patterns of mushroom evolution.</title>
        <authorList>
            <person name="Varga T."/>
            <person name="Krizsan K."/>
            <person name="Foldi C."/>
            <person name="Dima B."/>
            <person name="Sanchez-Garcia M."/>
            <person name="Sanchez-Ramirez S."/>
            <person name="Szollosi G.J."/>
            <person name="Szarkandi J.G."/>
            <person name="Papp V."/>
            <person name="Albert L."/>
            <person name="Andreopoulos W."/>
            <person name="Angelini C."/>
            <person name="Antonin V."/>
            <person name="Barry K.W."/>
            <person name="Bougher N.L."/>
            <person name="Buchanan P."/>
            <person name="Buyck B."/>
            <person name="Bense V."/>
            <person name="Catcheside P."/>
            <person name="Chovatia M."/>
            <person name="Cooper J."/>
            <person name="Damon W."/>
            <person name="Desjardin D."/>
            <person name="Finy P."/>
            <person name="Geml J."/>
            <person name="Haridas S."/>
            <person name="Hughes K."/>
            <person name="Justo A."/>
            <person name="Karasinski D."/>
            <person name="Kautmanova I."/>
            <person name="Kiss B."/>
            <person name="Kocsube S."/>
            <person name="Kotiranta H."/>
            <person name="LaButti K.M."/>
            <person name="Lechner B.E."/>
            <person name="Liimatainen K."/>
            <person name="Lipzen A."/>
            <person name="Lukacs Z."/>
            <person name="Mihaltcheva S."/>
            <person name="Morgado L.N."/>
            <person name="Niskanen T."/>
            <person name="Noordeloos M.E."/>
            <person name="Ohm R.A."/>
            <person name="Ortiz-Santana B."/>
            <person name="Ovrebo C."/>
            <person name="Racz N."/>
            <person name="Riley R."/>
            <person name="Savchenko A."/>
            <person name="Shiryaev A."/>
            <person name="Soop K."/>
            <person name="Spirin V."/>
            <person name="Szebenyi C."/>
            <person name="Tomsovsky M."/>
            <person name="Tulloss R.E."/>
            <person name="Uehling J."/>
            <person name="Grigoriev I.V."/>
            <person name="Vagvolgyi C."/>
            <person name="Papp T."/>
            <person name="Martin F.M."/>
            <person name="Miettinen O."/>
            <person name="Hibbett D.S."/>
            <person name="Nagy L.G."/>
        </authorList>
    </citation>
    <scope>NUCLEOTIDE SEQUENCE [LARGE SCALE GENOMIC DNA]</scope>
    <source>
        <strain evidence="1 2">CBS 166.37</strain>
    </source>
</reference>
<evidence type="ECO:0000313" key="1">
    <source>
        <dbReference type="EMBL" id="TFK43514.1"/>
    </source>
</evidence>
<sequence length="132" mass="14286">MEPTATDYGTFVIDILARSSKTIDQKDLRQCIGLASSFLVTDTTTNVVSGIVSWSAGFSRLMDVVVALHAINELELETVNAASKACSECWTAAGAWRGLEDSRSKVREVAGKLKKLLDTNGRTYKGEPVYAP</sequence>
<name>A0A5C3MDP2_9AGAR</name>
<keyword evidence="2" id="KW-1185">Reference proteome</keyword>
<dbReference type="Proteomes" id="UP000308652">
    <property type="component" value="Unassembled WGS sequence"/>
</dbReference>
<gene>
    <name evidence="1" type="ORF">BDQ12DRAFT_731526</name>
</gene>
<dbReference type="OrthoDB" id="3358904at2759"/>
<proteinExistence type="predicted"/>